<reference evidence="12" key="2">
    <citation type="submission" date="2022-01" db="EMBL/GenBank/DDBJ databases">
        <authorList>
            <person name="Yamashiro T."/>
            <person name="Shiraishi A."/>
            <person name="Satake H."/>
            <person name="Nakayama K."/>
        </authorList>
    </citation>
    <scope>NUCLEOTIDE SEQUENCE</scope>
</reference>
<keyword evidence="13" id="KW-1185">Reference proteome</keyword>
<dbReference type="SMART" id="SM00369">
    <property type="entry name" value="LRR_TYP"/>
    <property type="match status" value="4"/>
</dbReference>
<keyword evidence="4" id="KW-0433">Leucine-rich repeat</keyword>
<evidence type="ECO:0000256" key="2">
    <source>
        <dbReference type="ARBA" id="ARBA00009592"/>
    </source>
</evidence>
<dbReference type="PRINTS" id="PR00019">
    <property type="entry name" value="LEURICHRPT"/>
</dbReference>
<feature type="transmembrane region" description="Helical" evidence="11">
    <location>
        <begin position="336"/>
        <end position="354"/>
    </location>
</feature>
<evidence type="ECO:0000256" key="10">
    <source>
        <dbReference type="ARBA" id="ARBA00023180"/>
    </source>
</evidence>
<evidence type="ECO:0000256" key="5">
    <source>
        <dbReference type="ARBA" id="ARBA00022692"/>
    </source>
</evidence>
<keyword evidence="3" id="KW-1003">Cell membrane</keyword>
<keyword evidence="6" id="KW-0677">Repeat</keyword>
<evidence type="ECO:0000256" key="9">
    <source>
        <dbReference type="ARBA" id="ARBA00023170"/>
    </source>
</evidence>
<proteinExistence type="inferred from homology"/>
<dbReference type="EMBL" id="BQNB010018435">
    <property type="protein sequence ID" value="GJT74357.1"/>
    <property type="molecule type" value="Genomic_DNA"/>
</dbReference>
<evidence type="ECO:0000256" key="6">
    <source>
        <dbReference type="ARBA" id="ARBA00022737"/>
    </source>
</evidence>
<evidence type="ECO:0000313" key="12">
    <source>
        <dbReference type="EMBL" id="GJT74357.1"/>
    </source>
</evidence>
<comment type="subcellular location">
    <subcellularLocation>
        <location evidence="1">Cell membrane</location>
        <topology evidence="1">Single-pass type I membrane protein</topology>
    </subcellularLocation>
</comment>
<dbReference type="InterPro" id="IPR001611">
    <property type="entry name" value="Leu-rich_rpt"/>
</dbReference>
<keyword evidence="7 11" id="KW-1133">Transmembrane helix</keyword>
<dbReference type="PANTHER" id="PTHR27004:SF439">
    <property type="entry name" value="LEUCINE-RICH REPEAT-CONTAINING N-TERMINAL PLANT-TYPE DOMAIN-CONTAINING PROTEIN"/>
    <property type="match status" value="1"/>
</dbReference>
<dbReference type="Pfam" id="PF00560">
    <property type="entry name" value="LRR_1"/>
    <property type="match status" value="3"/>
</dbReference>
<evidence type="ECO:0000256" key="11">
    <source>
        <dbReference type="SAM" id="Phobius"/>
    </source>
</evidence>
<evidence type="ECO:0000256" key="7">
    <source>
        <dbReference type="ARBA" id="ARBA00022989"/>
    </source>
</evidence>
<dbReference type="PANTHER" id="PTHR27004">
    <property type="entry name" value="RECEPTOR-LIKE PROTEIN 12 ISOFORM X1"/>
    <property type="match status" value="1"/>
</dbReference>
<organism evidence="12 13">
    <name type="scientific">Tanacetum coccineum</name>
    <dbReference type="NCBI Taxonomy" id="301880"/>
    <lineage>
        <taxon>Eukaryota</taxon>
        <taxon>Viridiplantae</taxon>
        <taxon>Streptophyta</taxon>
        <taxon>Embryophyta</taxon>
        <taxon>Tracheophyta</taxon>
        <taxon>Spermatophyta</taxon>
        <taxon>Magnoliopsida</taxon>
        <taxon>eudicotyledons</taxon>
        <taxon>Gunneridae</taxon>
        <taxon>Pentapetalae</taxon>
        <taxon>asterids</taxon>
        <taxon>campanulids</taxon>
        <taxon>Asterales</taxon>
        <taxon>Asteraceae</taxon>
        <taxon>Asteroideae</taxon>
        <taxon>Anthemideae</taxon>
        <taxon>Anthemidinae</taxon>
        <taxon>Tanacetum</taxon>
    </lineage>
</organism>
<dbReference type="InterPro" id="IPR003591">
    <property type="entry name" value="Leu-rich_rpt_typical-subtyp"/>
</dbReference>
<keyword evidence="9" id="KW-0675">Receptor</keyword>
<dbReference type="SUPFAM" id="SSF52058">
    <property type="entry name" value="L domain-like"/>
    <property type="match status" value="1"/>
</dbReference>
<protein>
    <submittedName>
        <fullName evidence="12">Leucine-rich repeat-containing protein</fullName>
    </submittedName>
</protein>
<evidence type="ECO:0000256" key="3">
    <source>
        <dbReference type="ARBA" id="ARBA00022475"/>
    </source>
</evidence>
<evidence type="ECO:0000256" key="1">
    <source>
        <dbReference type="ARBA" id="ARBA00004251"/>
    </source>
</evidence>
<dbReference type="Proteomes" id="UP001151760">
    <property type="component" value="Unassembled WGS sequence"/>
</dbReference>
<dbReference type="Gene3D" id="3.80.10.10">
    <property type="entry name" value="Ribonuclease Inhibitor"/>
    <property type="match status" value="1"/>
</dbReference>
<keyword evidence="5 11" id="KW-0812">Transmembrane</keyword>
<sequence>MKKLESLDISNNDIHGHIPDWVGEIGGNRLLVLDLSNNSIAGTIPNVYDAFVAFEGLILNGNQLEGEIPTSLYKCHSLKVLDLGNNYLNGTFPSWLGNLPNLQAFILKSNNFHGYIFNSSDVEFPFPSLRVFDLSNNGFQGRLPENYFLNFNAMKKVVKKATKPEYLYIGGQYYSIMIVVKGADQEIPRLFVEYTIVDLSNNKFENEIPNIIGNLRSLKVLDLSHNKLNGRIPKSFGKLSEIESLDLSCNQLTGEIPPSLVALTFLSFLNISQNHLMGRIPQGKQFNTFEGNSFGGNPELCGLPLLKECDQYRRKPQVEGVDEDKEKSGLTWKPVILGYSCGTLLGLVLGYLMLSTGRPKWFNALADAAEHRILKRQT</sequence>
<evidence type="ECO:0000256" key="4">
    <source>
        <dbReference type="ARBA" id="ARBA00022614"/>
    </source>
</evidence>
<dbReference type="InterPro" id="IPR032675">
    <property type="entry name" value="LRR_dom_sf"/>
</dbReference>
<evidence type="ECO:0000256" key="8">
    <source>
        <dbReference type="ARBA" id="ARBA00023136"/>
    </source>
</evidence>
<name>A0ABQ5GF59_9ASTR</name>
<gene>
    <name evidence="12" type="ORF">Tco_1041082</name>
</gene>
<comment type="similarity">
    <text evidence="2">Belongs to the RLP family.</text>
</comment>
<reference evidence="12" key="1">
    <citation type="journal article" date="2022" name="Int. J. Mol. Sci.">
        <title>Draft Genome of Tanacetum Coccineum: Genomic Comparison of Closely Related Tanacetum-Family Plants.</title>
        <authorList>
            <person name="Yamashiro T."/>
            <person name="Shiraishi A."/>
            <person name="Nakayama K."/>
            <person name="Satake H."/>
        </authorList>
    </citation>
    <scope>NUCLEOTIDE SEQUENCE</scope>
</reference>
<evidence type="ECO:0000313" key="13">
    <source>
        <dbReference type="Proteomes" id="UP001151760"/>
    </source>
</evidence>
<dbReference type="Pfam" id="PF13855">
    <property type="entry name" value="LRR_8"/>
    <property type="match status" value="2"/>
</dbReference>
<comment type="caution">
    <text evidence="12">The sequence shown here is derived from an EMBL/GenBank/DDBJ whole genome shotgun (WGS) entry which is preliminary data.</text>
</comment>
<accession>A0ABQ5GF59</accession>
<keyword evidence="10" id="KW-0325">Glycoprotein</keyword>
<keyword evidence="8 11" id="KW-0472">Membrane</keyword>